<evidence type="ECO:0000259" key="1">
    <source>
        <dbReference type="PROSITE" id="PS50994"/>
    </source>
</evidence>
<dbReference type="AlphaFoldDB" id="A0A0N5CCL1"/>
<proteinExistence type="predicted"/>
<sequence length="201" mass="23637">MSKGEVSTKYHRPWERLNMDIRGPLPITGRKNEYLLVVADDFSKFTIVILLKKMNTENIIYEINNQVFSRYGTPKVIRLDNAQYFVNNLFNEFMKSWNVEIRTSIAYNHYSNGLVERSNRTINEIIACYKAEENWDIVVPTVIGVYNNQVNTSTGQKPFEILHEKNKEQCHRCSIHDQSFKSTRGAYQSRRNHLKSKRKVI</sequence>
<dbReference type="WBParaSite" id="SPAL_0001561300.1">
    <property type="protein sequence ID" value="SPAL_0001561300.1"/>
    <property type="gene ID" value="SPAL_0001561300"/>
</dbReference>
<organism evidence="2 3">
    <name type="scientific">Strongyloides papillosus</name>
    <name type="common">Intestinal threadworm</name>
    <dbReference type="NCBI Taxonomy" id="174720"/>
    <lineage>
        <taxon>Eukaryota</taxon>
        <taxon>Metazoa</taxon>
        <taxon>Ecdysozoa</taxon>
        <taxon>Nematoda</taxon>
        <taxon>Chromadorea</taxon>
        <taxon>Rhabditida</taxon>
        <taxon>Tylenchina</taxon>
        <taxon>Panagrolaimomorpha</taxon>
        <taxon>Strongyloidoidea</taxon>
        <taxon>Strongyloididae</taxon>
        <taxon>Strongyloides</taxon>
    </lineage>
</organism>
<dbReference type="PROSITE" id="PS50994">
    <property type="entry name" value="INTEGRASE"/>
    <property type="match status" value="1"/>
</dbReference>
<dbReference type="Pfam" id="PF00665">
    <property type="entry name" value="rve"/>
    <property type="match status" value="1"/>
</dbReference>
<dbReference type="InterPro" id="IPR036397">
    <property type="entry name" value="RNaseH_sf"/>
</dbReference>
<protein>
    <submittedName>
        <fullName evidence="3">Integrase catalytic domain-containing protein</fullName>
    </submittedName>
</protein>
<dbReference type="InterPro" id="IPR012337">
    <property type="entry name" value="RNaseH-like_sf"/>
</dbReference>
<dbReference type="GO" id="GO:0003676">
    <property type="term" value="F:nucleic acid binding"/>
    <property type="evidence" value="ECO:0007669"/>
    <property type="project" value="InterPro"/>
</dbReference>
<reference evidence="3" key="1">
    <citation type="submission" date="2017-02" db="UniProtKB">
        <authorList>
            <consortium name="WormBaseParasite"/>
        </authorList>
    </citation>
    <scope>IDENTIFICATION</scope>
</reference>
<feature type="domain" description="Integrase catalytic" evidence="1">
    <location>
        <begin position="9"/>
        <end position="166"/>
    </location>
</feature>
<dbReference type="SUPFAM" id="SSF53098">
    <property type="entry name" value="Ribonuclease H-like"/>
    <property type="match status" value="1"/>
</dbReference>
<dbReference type="STRING" id="174720.A0A0N5CCL1"/>
<dbReference type="InterPro" id="IPR050951">
    <property type="entry name" value="Retrovirus_Pol_polyprotein"/>
</dbReference>
<dbReference type="PANTHER" id="PTHR37984:SF5">
    <property type="entry name" value="PROTEIN NYNRIN-LIKE"/>
    <property type="match status" value="1"/>
</dbReference>
<name>A0A0N5CCL1_STREA</name>
<dbReference type="Gene3D" id="3.30.420.10">
    <property type="entry name" value="Ribonuclease H-like superfamily/Ribonuclease H"/>
    <property type="match status" value="1"/>
</dbReference>
<keyword evidence="2" id="KW-1185">Reference proteome</keyword>
<accession>A0A0N5CCL1</accession>
<dbReference type="PANTHER" id="PTHR37984">
    <property type="entry name" value="PROTEIN CBG26694"/>
    <property type="match status" value="1"/>
</dbReference>
<evidence type="ECO:0000313" key="2">
    <source>
        <dbReference type="Proteomes" id="UP000046392"/>
    </source>
</evidence>
<evidence type="ECO:0000313" key="3">
    <source>
        <dbReference type="WBParaSite" id="SPAL_0001561300.1"/>
    </source>
</evidence>
<dbReference type="GO" id="GO:0015074">
    <property type="term" value="P:DNA integration"/>
    <property type="evidence" value="ECO:0007669"/>
    <property type="project" value="InterPro"/>
</dbReference>
<dbReference type="InterPro" id="IPR001584">
    <property type="entry name" value="Integrase_cat-core"/>
</dbReference>
<dbReference type="Proteomes" id="UP000046392">
    <property type="component" value="Unplaced"/>
</dbReference>